<evidence type="ECO:0000256" key="5">
    <source>
        <dbReference type="ARBA" id="ARBA00022989"/>
    </source>
</evidence>
<keyword evidence="6 8" id="KW-0472">Membrane</keyword>
<reference evidence="9 10" key="1">
    <citation type="submission" date="2018-10" db="EMBL/GenBank/DDBJ databases">
        <title>Isolation, diversity and antibacterial activity of antinobacteria from the wheat rhizosphere soil.</title>
        <authorList>
            <person name="Sun T."/>
        </authorList>
    </citation>
    <scope>NUCLEOTIDE SEQUENCE [LARGE SCALE GENOMIC DNA]</scope>
    <source>
        <strain evidence="9 10">SJ-23</strain>
    </source>
</reference>
<dbReference type="AlphaFoldDB" id="A0A3M8A941"/>
<evidence type="ECO:0000256" key="6">
    <source>
        <dbReference type="ARBA" id="ARBA00023136"/>
    </source>
</evidence>
<evidence type="ECO:0000256" key="2">
    <source>
        <dbReference type="ARBA" id="ARBA00004829"/>
    </source>
</evidence>
<dbReference type="OrthoDB" id="4774157at2"/>
<dbReference type="GO" id="GO:0016117">
    <property type="term" value="P:carotenoid biosynthetic process"/>
    <property type="evidence" value="ECO:0007669"/>
    <property type="project" value="UniProtKB-KW"/>
</dbReference>
<evidence type="ECO:0000256" key="4">
    <source>
        <dbReference type="ARBA" id="ARBA00022746"/>
    </source>
</evidence>
<protein>
    <submittedName>
        <fullName evidence="9">Lycopene cyclase domain-containing protein</fullName>
    </submittedName>
</protein>
<dbReference type="GO" id="GO:0045436">
    <property type="term" value="F:lycopene beta cyclase activity"/>
    <property type="evidence" value="ECO:0007669"/>
    <property type="project" value="UniProtKB-ARBA"/>
</dbReference>
<name>A0A3M8A941_9MICO</name>
<evidence type="ECO:0000256" key="8">
    <source>
        <dbReference type="SAM" id="Phobius"/>
    </source>
</evidence>
<keyword evidence="3 8" id="KW-0812">Transmembrane</keyword>
<keyword evidence="10" id="KW-1185">Reference proteome</keyword>
<organism evidence="9 10">
    <name type="scientific">Agromyces tardus</name>
    <dbReference type="NCBI Taxonomy" id="2583849"/>
    <lineage>
        <taxon>Bacteria</taxon>
        <taxon>Bacillati</taxon>
        <taxon>Actinomycetota</taxon>
        <taxon>Actinomycetes</taxon>
        <taxon>Micrococcales</taxon>
        <taxon>Microbacteriaceae</taxon>
        <taxon>Agromyces</taxon>
    </lineage>
</organism>
<comment type="pathway">
    <text evidence="2">Carotenoid biosynthesis.</text>
</comment>
<evidence type="ECO:0000256" key="1">
    <source>
        <dbReference type="ARBA" id="ARBA00004141"/>
    </source>
</evidence>
<dbReference type="Proteomes" id="UP000275048">
    <property type="component" value="Unassembled WGS sequence"/>
</dbReference>
<feature type="transmembrane region" description="Helical" evidence="8">
    <location>
        <begin position="32"/>
        <end position="60"/>
    </location>
</feature>
<evidence type="ECO:0000313" key="10">
    <source>
        <dbReference type="Proteomes" id="UP000275048"/>
    </source>
</evidence>
<comment type="subcellular location">
    <subcellularLocation>
        <location evidence="1">Membrane</location>
        <topology evidence="1">Multi-pass membrane protein</topology>
    </subcellularLocation>
</comment>
<accession>A0A3M8A941</accession>
<evidence type="ECO:0000256" key="7">
    <source>
        <dbReference type="ARBA" id="ARBA00023235"/>
    </source>
</evidence>
<proteinExistence type="predicted"/>
<comment type="caution">
    <text evidence="9">The sequence shown here is derived from an EMBL/GenBank/DDBJ whole genome shotgun (WGS) entry which is preliminary data.</text>
</comment>
<keyword evidence="4" id="KW-0125">Carotenoid biosynthesis</keyword>
<dbReference type="EMBL" id="RHHB01000027">
    <property type="protein sequence ID" value="RNB47015.1"/>
    <property type="molecule type" value="Genomic_DNA"/>
</dbReference>
<dbReference type="InterPro" id="IPR017825">
    <property type="entry name" value="Lycopene_cyclase_dom"/>
</dbReference>
<dbReference type="RefSeq" id="WP_122937470.1">
    <property type="nucleotide sequence ID" value="NZ_JBHSNT010000069.1"/>
</dbReference>
<keyword evidence="5 8" id="KW-1133">Transmembrane helix</keyword>
<dbReference type="GO" id="GO:0016020">
    <property type="term" value="C:membrane"/>
    <property type="evidence" value="ECO:0007669"/>
    <property type="project" value="UniProtKB-SubCell"/>
</dbReference>
<gene>
    <name evidence="9" type="ORF">EDM22_12770</name>
</gene>
<feature type="transmembrane region" description="Helical" evidence="8">
    <location>
        <begin position="81"/>
        <end position="98"/>
    </location>
</feature>
<sequence length="121" mass="13116">MTGLIYLGCLLASLGAMTLVDARWRLVFWRSPWASAIAIGVSTAFFLAWDAAGIVSGVFFRGASTITTGIQLAPELPLEEPVFLVFLCYLTLVLVFGTERVLERRAERADAGASPSAERHP</sequence>
<keyword evidence="7" id="KW-0413">Isomerase</keyword>
<evidence type="ECO:0000313" key="9">
    <source>
        <dbReference type="EMBL" id="RNB47015.1"/>
    </source>
</evidence>
<dbReference type="GO" id="GO:0016872">
    <property type="term" value="F:intramolecular lyase activity"/>
    <property type="evidence" value="ECO:0007669"/>
    <property type="project" value="InterPro"/>
</dbReference>
<dbReference type="NCBIfam" id="TIGR03462">
    <property type="entry name" value="CarR_dom_SF"/>
    <property type="match status" value="1"/>
</dbReference>
<evidence type="ECO:0000256" key="3">
    <source>
        <dbReference type="ARBA" id="ARBA00022692"/>
    </source>
</evidence>